<proteinExistence type="predicted"/>
<evidence type="ECO:0008006" key="3">
    <source>
        <dbReference type="Google" id="ProtNLM"/>
    </source>
</evidence>
<reference evidence="1 2" key="1">
    <citation type="journal article" date="2022" name="Microorganisms">
        <title>Assembly and Comparison of Ca. Neoehrlichia mikurensis Genomes.</title>
        <authorList>
            <person name="Azagi T."/>
            <person name="Dirks R.P."/>
            <person name="Yebra-Pimentel E.S."/>
            <person name="Schaap P.J."/>
            <person name="Koehorst J.J."/>
            <person name="Esser H.J."/>
            <person name="Sprong H."/>
        </authorList>
    </citation>
    <scope>NUCLEOTIDE SEQUENCE [LARGE SCALE GENOMIC DNA]</scope>
    <source>
        <strain evidence="1">18-2804</strain>
    </source>
</reference>
<dbReference type="Proteomes" id="UP001059985">
    <property type="component" value="Chromosome"/>
</dbReference>
<keyword evidence="2" id="KW-1185">Reference proteome</keyword>
<evidence type="ECO:0000313" key="1">
    <source>
        <dbReference type="EMBL" id="UTO56389.1"/>
    </source>
</evidence>
<accession>A0ABY5EXK9</accession>
<gene>
    <name evidence="1" type="ORF">LUA81_04840</name>
</gene>
<evidence type="ECO:0000313" key="2">
    <source>
        <dbReference type="Proteomes" id="UP001059985"/>
    </source>
</evidence>
<dbReference type="InterPro" id="IPR023614">
    <property type="entry name" value="Porin_dom_sf"/>
</dbReference>
<sequence>MKLFMLVLILCSAFFGKVFAGYNSSNKLKSARILDKNYGYMNNSNFLISGQVLLYNWVTKVHYDISDDIVKNFKTYCDVITNLKVEQSSSSGILYGANFQVFIPTDKNSIYGKDKALINQGGNIFFITPYGKFSMGYQQGVESLINRNKFFGDHSQGEDATFMKYKSSDFVDMMGIDRAIFYPMLYSEGLFYINRARHDMYGNNMVLNNIKDFISGLPFRLSYYSPNLMGFKFGLSYSPTGYNKKIFQDKKFNMEKVKEVQGNSSVKADIKGSHASFLLGEDGTVEGSMIFNVNNNASMVIKDAKDKVIISERNGVTSYKFGAYYDNIISGIASYSFIFQDLQCEFIISGEYAKGRQLQTLLFGDLLGISVANSIKFFNKLKLYGSYGYLGNSGQVYSQGLLSRNKISPSYYWVIGLGYQYDYLYISGSYFKSRKNSPSGSIIDIIDFNLGVDYRLNQNDSKVSYSIFSYYHLMVYNNFSRDISNNVILSGIRLTF</sequence>
<name>A0ABY5EXK9_9RICK</name>
<dbReference type="EMBL" id="CP089285">
    <property type="protein sequence ID" value="UTO56389.1"/>
    <property type="molecule type" value="Genomic_DNA"/>
</dbReference>
<dbReference type="SUPFAM" id="SSF56935">
    <property type="entry name" value="Porins"/>
    <property type="match status" value="1"/>
</dbReference>
<dbReference type="RefSeq" id="WP_254841941.1">
    <property type="nucleotide sequence ID" value="NZ_CP089285.1"/>
</dbReference>
<dbReference type="Gene3D" id="2.40.160.10">
    <property type="entry name" value="Porin"/>
    <property type="match status" value="1"/>
</dbReference>
<organism evidence="1 2">
    <name type="scientific">Neoehrlichia mikurensis</name>
    <dbReference type="NCBI Taxonomy" id="89586"/>
    <lineage>
        <taxon>Bacteria</taxon>
        <taxon>Pseudomonadati</taxon>
        <taxon>Pseudomonadota</taxon>
        <taxon>Alphaproteobacteria</taxon>
        <taxon>Rickettsiales</taxon>
        <taxon>Anaplasmataceae</taxon>
        <taxon>Candidatus Neoehrlichia</taxon>
    </lineage>
</organism>
<protein>
    <recommendedName>
        <fullName evidence="3">Outer membrane protein</fullName>
    </recommendedName>
</protein>